<dbReference type="Gene3D" id="3.40.50.450">
    <property type="match status" value="1"/>
</dbReference>
<evidence type="ECO:0000313" key="5">
    <source>
        <dbReference type="Proteomes" id="UP000564629"/>
    </source>
</evidence>
<feature type="region of interest" description="Disordered" evidence="2">
    <location>
        <begin position="476"/>
        <end position="503"/>
    </location>
</feature>
<evidence type="ECO:0000313" key="4">
    <source>
        <dbReference type="EMBL" id="MBB5474303.1"/>
    </source>
</evidence>
<dbReference type="EMBL" id="JACHDN010000001">
    <property type="protein sequence ID" value="MBB5474303.1"/>
    <property type="molecule type" value="Genomic_DNA"/>
</dbReference>
<dbReference type="RefSeq" id="WP_246802964.1">
    <property type="nucleotide sequence ID" value="NZ_BJVQ01000010.1"/>
</dbReference>
<feature type="compositionally biased region" description="Basic and acidic residues" evidence="2">
    <location>
        <begin position="476"/>
        <end position="485"/>
    </location>
</feature>
<dbReference type="InterPro" id="IPR036388">
    <property type="entry name" value="WH-like_DNA-bd_sf"/>
</dbReference>
<dbReference type="Pfam" id="PF02481">
    <property type="entry name" value="DNA_processg_A"/>
    <property type="match status" value="1"/>
</dbReference>
<feature type="region of interest" description="Disordered" evidence="2">
    <location>
        <begin position="320"/>
        <end position="439"/>
    </location>
</feature>
<comment type="similarity">
    <text evidence="1">Belongs to the DprA/Smf family.</text>
</comment>
<protein>
    <submittedName>
        <fullName evidence="4">DNA protecting protein DprA</fullName>
    </submittedName>
</protein>
<dbReference type="PANTHER" id="PTHR43022">
    <property type="entry name" value="PROTEIN SMF"/>
    <property type="match status" value="1"/>
</dbReference>
<evidence type="ECO:0000256" key="1">
    <source>
        <dbReference type="ARBA" id="ARBA00006525"/>
    </source>
</evidence>
<comment type="caution">
    <text evidence="4">The sequence shown here is derived from an EMBL/GenBank/DDBJ whole genome shotgun (WGS) entry which is preliminary data.</text>
</comment>
<evidence type="ECO:0000259" key="3">
    <source>
        <dbReference type="Pfam" id="PF02481"/>
    </source>
</evidence>
<dbReference type="PANTHER" id="PTHR43022:SF1">
    <property type="entry name" value="PROTEIN SMF"/>
    <property type="match status" value="1"/>
</dbReference>
<feature type="domain" description="Smf/DprA SLOG" evidence="3">
    <location>
        <begin position="106"/>
        <end position="318"/>
    </location>
</feature>
<feature type="compositionally biased region" description="Basic and acidic residues" evidence="2">
    <location>
        <begin position="403"/>
        <end position="412"/>
    </location>
</feature>
<proteinExistence type="inferred from homology"/>
<sequence length="503" mass="50622">MLSRVAWSLVAEPGDATAGAVVAALGAPAALAWAAWAVGVGTDAALHRLRHLLRDEDGGAGRPVATPPGAWARVLARALPRWAPRLADLEPRRALDALAAVGGAVLVPGRPGWPERLGDLGPLAPPVLWVRGDRATDALLRRSVAVVGARAATPYGEHVARDLAAGLAARGVTVVSGGAFGIDVAAHRGAVVVGGPTVALLAGGVDRPSPAGNLDLLERLAASGGALVAESPPGTPPTRARFLQRNRLIAAVTGATVVVEAAWRSGALSTAARAGDLLRPVGAVPGPVTSMASAGCHRLLRDGAAVCVTGVDDVLELLGGERGREDGGDDDAGVLDLAGVAGSPGGSAARGGSSDRAARGRSADPAEPTGGADGADRADGSSPTDRADPADRADVVDPTGRADPADRADPTARADPAQGARPADDVDPTDRADSPASRVLDALPVRRSLDVTGLARCSGLAEDEVLAALGLLELTGRAERSEGGWRRSRPRPTQGARARRARG</sequence>
<dbReference type="Gene3D" id="1.10.10.10">
    <property type="entry name" value="Winged helix-like DNA-binding domain superfamily/Winged helix DNA-binding domain"/>
    <property type="match status" value="1"/>
</dbReference>
<dbReference type="GO" id="GO:0009294">
    <property type="term" value="P:DNA-mediated transformation"/>
    <property type="evidence" value="ECO:0007669"/>
    <property type="project" value="InterPro"/>
</dbReference>
<name>A0A7W8WC08_9CELL</name>
<dbReference type="Proteomes" id="UP000564629">
    <property type="component" value="Unassembled WGS sequence"/>
</dbReference>
<gene>
    <name evidence="4" type="ORF">HNR08_003039</name>
</gene>
<reference evidence="4 5" key="1">
    <citation type="submission" date="2020-08" db="EMBL/GenBank/DDBJ databases">
        <title>Sequencing the genomes of 1000 actinobacteria strains.</title>
        <authorList>
            <person name="Klenk H.-P."/>
        </authorList>
    </citation>
    <scope>NUCLEOTIDE SEQUENCE [LARGE SCALE GENOMIC DNA]</scope>
    <source>
        <strain evidence="4 5">DSM 9581</strain>
    </source>
</reference>
<feature type="compositionally biased region" description="Basic and acidic residues" evidence="2">
    <location>
        <begin position="374"/>
        <end position="395"/>
    </location>
</feature>
<dbReference type="NCBIfam" id="TIGR00732">
    <property type="entry name" value="dprA"/>
    <property type="match status" value="1"/>
</dbReference>
<dbReference type="InterPro" id="IPR003488">
    <property type="entry name" value="DprA"/>
</dbReference>
<accession>A0A7W8WC08</accession>
<feature type="compositionally biased region" description="Basic and acidic residues" evidence="2">
    <location>
        <begin position="422"/>
        <end position="433"/>
    </location>
</feature>
<dbReference type="SUPFAM" id="SSF102405">
    <property type="entry name" value="MCP/YpsA-like"/>
    <property type="match status" value="1"/>
</dbReference>
<dbReference type="AlphaFoldDB" id="A0A7W8WC08"/>
<dbReference type="InterPro" id="IPR057666">
    <property type="entry name" value="DrpA_SLOG"/>
</dbReference>
<organism evidence="4 5">
    <name type="scientific">Cellulomonas hominis</name>
    <dbReference type="NCBI Taxonomy" id="156981"/>
    <lineage>
        <taxon>Bacteria</taxon>
        <taxon>Bacillati</taxon>
        <taxon>Actinomycetota</taxon>
        <taxon>Actinomycetes</taxon>
        <taxon>Micrococcales</taxon>
        <taxon>Cellulomonadaceae</taxon>
        <taxon>Cellulomonas</taxon>
    </lineage>
</organism>
<evidence type="ECO:0000256" key="2">
    <source>
        <dbReference type="SAM" id="MobiDB-lite"/>
    </source>
</evidence>